<dbReference type="AlphaFoldDB" id="A0AAV6UIU6"/>
<accession>A0AAV6UIU6</accession>
<evidence type="ECO:0000313" key="2">
    <source>
        <dbReference type="Proteomes" id="UP000827092"/>
    </source>
</evidence>
<sequence>MRIKVLDSRKLKKHPLWADCTKLTLSVNMRALESEKQFSKWLLDASIAKEGDVVNLPEICYPEAQDPIAQLYNDIDFRNITSKQLKDRAILTVTNDISLKVIFFCLAQFYIKLANSEEIKRELR</sequence>
<comment type="caution">
    <text evidence="1">The sequence shown here is derived from an EMBL/GenBank/DDBJ whole genome shotgun (WGS) entry which is preliminary data.</text>
</comment>
<gene>
    <name evidence="1" type="ORF">JTE90_013701</name>
</gene>
<keyword evidence="2" id="KW-1185">Reference proteome</keyword>
<organism evidence="1 2">
    <name type="scientific">Oedothorax gibbosus</name>
    <dbReference type="NCBI Taxonomy" id="931172"/>
    <lineage>
        <taxon>Eukaryota</taxon>
        <taxon>Metazoa</taxon>
        <taxon>Ecdysozoa</taxon>
        <taxon>Arthropoda</taxon>
        <taxon>Chelicerata</taxon>
        <taxon>Arachnida</taxon>
        <taxon>Araneae</taxon>
        <taxon>Araneomorphae</taxon>
        <taxon>Entelegynae</taxon>
        <taxon>Araneoidea</taxon>
        <taxon>Linyphiidae</taxon>
        <taxon>Erigoninae</taxon>
        <taxon>Oedothorax</taxon>
    </lineage>
</organism>
<protein>
    <recommendedName>
        <fullName evidence="3">ATP-dependent DNA helicase</fullName>
    </recommendedName>
</protein>
<reference evidence="1 2" key="1">
    <citation type="journal article" date="2022" name="Nat. Ecol. Evol.">
        <title>A masculinizing supergene underlies an exaggerated male reproductive morph in a spider.</title>
        <authorList>
            <person name="Hendrickx F."/>
            <person name="De Corte Z."/>
            <person name="Sonet G."/>
            <person name="Van Belleghem S.M."/>
            <person name="Kostlbacher S."/>
            <person name="Vangestel C."/>
        </authorList>
    </citation>
    <scope>NUCLEOTIDE SEQUENCE [LARGE SCALE GENOMIC DNA]</scope>
    <source>
        <strain evidence="1">W744_W776</strain>
    </source>
</reference>
<proteinExistence type="predicted"/>
<dbReference type="EMBL" id="JAFNEN010000389">
    <property type="protein sequence ID" value="KAG8184067.1"/>
    <property type="molecule type" value="Genomic_DNA"/>
</dbReference>
<name>A0AAV6UIU6_9ARAC</name>
<evidence type="ECO:0000313" key="1">
    <source>
        <dbReference type="EMBL" id="KAG8184067.1"/>
    </source>
</evidence>
<dbReference type="Proteomes" id="UP000827092">
    <property type="component" value="Unassembled WGS sequence"/>
</dbReference>
<evidence type="ECO:0008006" key="3">
    <source>
        <dbReference type="Google" id="ProtNLM"/>
    </source>
</evidence>